<accession>A0A9E7H8L5</accession>
<organism evidence="9 10">
    <name type="scientific">Musa troglodytarum</name>
    <name type="common">fe'i banana</name>
    <dbReference type="NCBI Taxonomy" id="320322"/>
    <lineage>
        <taxon>Eukaryota</taxon>
        <taxon>Viridiplantae</taxon>
        <taxon>Streptophyta</taxon>
        <taxon>Embryophyta</taxon>
        <taxon>Tracheophyta</taxon>
        <taxon>Spermatophyta</taxon>
        <taxon>Magnoliopsida</taxon>
        <taxon>Liliopsida</taxon>
        <taxon>Zingiberales</taxon>
        <taxon>Musaceae</taxon>
        <taxon>Musa</taxon>
    </lineage>
</organism>
<proteinExistence type="inferred from homology"/>
<dbReference type="FunFam" id="3.40.50.450:FF:000013">
    <property type="entry name" value="Cytokinin riboside 5'-monophosphate phosphoribohydrolase LOG8"/>
    <property type="match status" value="1"/>
</dbReference>
<evidence type="ECO:0000256" key="3">
    <source>
        <dbReference type="ARBA" id="ARBA00022712"/>
    </source>
</evidence>
<sequence>MIYNTKYQLFEQENLCSLLLPLGTLILEGMEASQQNAVGGGNKGRFKSICVFCGSRHGNRTSFSEAALDLGKKLVERKIDLVYGGGSVGLMGLISKTVFDGGCNVLGVIPTALLPSEISGETIGEVKTVADMHERKSEMAKNADAFIALPGGYGTMEELLEMVAWSQLGIHGKPVGILNVDGYYNDLLALFKKGVEEGFIEDSASQIVVSADNAEDLIRKMEERMGEKRMRETSKKRKRS</sequence>
<evidence type="ECO:0000256" key="7">
    <source>
        <dbReference type="ARBA" id="ARBA00049153"/>
    </source>
</evidence>
<evidence type="ECO:0000256" key="6">
    <source>
        <dbReference type="ARBA" id="ARBA00047718"/>
    </source>
</evidence>
<evidence type="ECO:0000313" key="10">
    <source>
        <dbReference type="Proteomes" id="UP001055439"/>
    </source>
</evidence>
<evidence type="ECO:0000313" key="9">
    <source>
        <dbReference type="EMBL" id="URE25554.1"/>
    </source>
</evidence>
<protein>
    <recommendedName>
        <fullName evidence="2 8">Cytokinin riboside 5'-monophosphate phosphoribohydrolase</fullName>
        <ecNumber evidence="2 8">3.2.2.n1</ecNumber>
    </recommendedName>
</protein>
<evidence type="ECO:0000256" key="8">
    <source>
        <dbReference type="RuleBase" id="RU363015"/>
    </source>
</evidence>
<dbReference type="AlphaFoldDB" id="A0A9E7H8L5"/>
<evidence type="ECO:0000256" key="4">
    <source>
        <dbReference type="ARBA" id="ARBA00022801"/>
    </source>
</evidence>
<dbReference type="EC" id="3.2.2.n1" evidence="2 8"/>
<dbReference type="PANTHER" id="PTHR31223:SF51">
    <property type="entry name" value="CYTOKININ RIBOSIDE 5'-MONOPHOSPHATE PHOSPHORIBOHYDROLASE LOG4-RELATED"/>
    <property type="match status" value="1"/>
</dbReference>
<dbReference type="OrthoDB" id="414463at2759"/>
<name>A0A9E7H8L5_9LILI</name>
<dbReference type="SUPFAM" id="SSF102405">
    <property type="entry name" value="MCP/YpsA-like"/>
    <property type="match status" value="1"/>
</dbReference>
<comment type="catalytic activity">
    <reaction evidence="7 8">
        <text>9-ribosyl-trans-zeatin 5'-phosphate + H2O = trans-zeatin + D-ribose 5-phosphate</text>
        <dbReference type="Rhea" id="RHEA:48564"/>
        <dbReference type="ChEBI" id="CHEBI:15377"/>
        <dbReference type="ChEBI" id="CHEBI:16522"/>
        <dbReference type="ChEBI" id="CHEBI:78346"/>
        <dbReference type="ChEBI" id="CHEBI:87947"/>
        <dbReference type="EC" id="3.2.2.n1"/>
    </reaction>
</comment>
<evidence type="ECO:0000256" key="2">
    <source>
        <dbReference type="ARBA" id="ARBA00012205"/>
    </source>
</evidence>
<evidence type="ECO:0000256" key="1">
    <source>
        <dbReference type="ARBA" id="ARBA00006763"/>
    </source>
</evidence>
<dbReference type="GO" id="GO:0005634">
    <property type="term" value="C:nucleus"/>
    <property type="evidence" value="ECO:0007669"/>
    <property type="project" value="TreeGrafter"/>
</dbReference>
<dbReference type="InterPro" id="IPR031100">
    <property type="entry name" value="LOG_fam"/>
</dbReference>
<comment type="catalytic activity">
    <reaction evidence="6 8">
        <text>N(6)-(dimethylallyl)adenosine 5'-phosphate + H2O = N(6)-dimethylallyladenine + D-ribose 5-phosphate</text>
        <dbReference type="Rhea" id="RHEA:48560"/>
        <dbReference type="ChEBI" id="CHEBI:15377"/>
        <dbReference type="ChEBI" id="CHEBI:17660"/>
        <dbReference type="ChEBI" id="CHEBI:57526"/>
        <dbReference type="ChEBI" id="CHEBI:78346"/>
        <dbReference type="EC" id="3.2.2.n1"/>
    </reaction>
</comment>
<dbReference type="InterPro" id="IPR005269">
    <property type="entry name" value="LOG"/>
</dbReference>
<reference evidence="9" key="1">
    <citation type="submission" date="2022-05" db="EMBL/GenBank/DDBJ databases">
        <title>The Musa troglodytarum L. genome provides insights into the mechanism of non-climacteric behaviour and enrichment of carotenoids.</title>
        <authorList>
            <person name="Wang J."/>
        </authorList>
    </citation>
    <scope>NUCLEOTIDE SEQUENCE</scope>
    <source>
        <tissue evidence="9">Leaf</tissue>
    </source>
</reference>
<dbReference type="PANTHER" id="PTHR31223">
    <property type="entry name" value="LOG FAMILY PROTEIN YJL055W"/>
    <property type="match status" value="1"/>
</dbReference>
<dbReference type="GO" id="GO:0016799">
    <property type="term" value="F:hydrolase activity, hydrolyzing N-glycosyl compounds"/>
    <property type="evidence" value="ECO:0007669"/>
    <property type="project" value="TreeGrafter"/>
</dbReference>
<gene>
    <name evidence="9" type="ORF">MUK42_16088</name>
</gene>
<comment type="function">
    <text evidence="5 8">Cytokinin-activating enzyme working in the direct activation pathway. Phosphoribohydrolase that converts inactive cytokinin nucleotides to the biologically active free-base forms.</text>
</comment>
<comment type="similarity">
    <text evidence="1 8">Belongs to the LOG family.</text>
</comment>
<dbReference type="GO" id="GO:0005829">
    <property type="term" value="C:cytosol"/>
    <property type="evidence" value="ECO:0007669"/>
    <property type="project" value="TreeGrafter"/>
</dbReference>
<keyword evidence="10" id="KW-1185">Reference proteome</keyword>
<dbReference type="Gene3D" id="3.40.50.450">
    <property type="match status" value="1"/>
</dbReference>
<dbReference type="GO" id="GO:0009691">
    <property type="term" value="P:cytokinin biosynthetic process"/>
    <property type="evidence" value="ECO:0007669"/>
    <property type="project" value="UniProtKB-UniRule"/>
</dbReference>
<evidence type="ECO:0000256" key="5">
    <source>
        <dbReference type="ARBA" id="ARBA00024884"/>
    </source>
</evidence>
<dbReference type="NCBIfam" id="TIGR00730">
    <property type="entry name" value="Rossman fold protein, TIGR00730 family"/>
    <property type="match status" value="1"/>
</dbReference>
<dbReference type="Proteomes" id="UP001055439">
    <property type="component" value="Chromosome 8"/>
</dbReference>
<dbReference type="EMBL" id="CP097510">
    <property type="protein sequence ID" value="URE25554.1"/>
    <property type="molecule type" value="Genomic_DNA"/>
</dbReference>
<dbReference type="Pfam" id="PF03641">
    <property type="entry name" value="Lysine_decarbox"/>
    <property type="match status" value="1"/>
</dbReference>
<keyword evidence="4 8" id="KW-0378">Hydrolase</keyword>
<keyword evidence="3 8" id="KW-0203">Cytokinin biosynthesis</keyword>